<dbReference type="EMBL" id="MU971341">
    <property type="protein sequence ID" value="KAK9240084.1"/>
    <property type="molecule type" value="Genomic_DNA"/>
</dbReference>
<name>A0ACC3T8I9_LIPKO</name>
<reference evidence="2" key="1">
    <citation type="journal article" date="2024" name="Front. Bioeng. Biotechnol.">
        <title>Genome-scale model development and genomic sequencing of the oleaginous clade Lipomyces.</title>
        <authorList>
            <person name="Czajka J.J."/>
            <person name="Han Y."/>
            <person name="Kim J."/>
            <person name="Mondo S.J."/>
            <person name="Hofstad B.A."/>
            <person name="Robles A."/>
            <person name="Haridas S."/>
            <person name="Riley R."/>
            <person name="LaButti K."/>
            <person name="Pangilinan J."/>
            <person name="Andreopoulos W."/>
            <person name="Lipzen A."/>
            <person name="Yan J."/>
            <person name="Wang M."/>
            <person name="Ng V."/>
            <person name="Grigoriev I.V."/>
            <person name="Spatafora J.W."/>
            <person name="Magnuson J.K."/>
            <person name="Baker S.E."/>
            <person name="Pomraning K.R."/>
        </authorList>
    </citation>
    <scope>NUCLEOTIDE SEQUENCE [LARGE SCALE GENOMIC DNA]</scope>
    <source>
        <strain evidence="2">CBS 7786</strain>
    </source>
</reference>
<evidence type="ECO:0000313" key="1">
    <source>
        <dbReference type="EMBL" id="KAK9240084.1"/>
    </source>
</evidence>
<evidence type="ECO:0000313" key="2">
    <source>
        <dbReference type="Proteomes" id="UP001433508"/>
    </source>
</evidence>
<dbReference type="Proteomes" id="UP001433508">
    <property type="component" value="Unassembled WGS sequence"/>
</dbReference>
<sequence length="193" mass="21534">MSVQRSRRASRPTTPLRRSVSRPGHTLASSGLYSTFPLEALKPQLAELSDSLADLDTNFQYLEIMHENLARFTESFAAFLYGLEVNAWCVDFHEAPTIESFERCHEQESLTNQFDPEINSQGLAKNNDLPVAEQIAVVPASSPRNTQNSATRHANSLPKPGTKPTKETTKSRLQSRSLAGRTSRSIPMSSRFR</sequence>
<proteinExistence type="predicted"/>
<protein>
    <submittedName>
        <fullName evidence="1">Dash complex subunit dam1</fullName>
    </submittedName>
</protein>
<gene>
    <name evidence="1" type="ORF">V1525DRAFT_395947</name>
</gene>
<organism evidence="1 2">
    <name type="scientific">Lipomyces kononenkoae</name>
    <name type="common">Yeast</name>
    <dbReference type="NCBI Taxonomy" id="34357"/>
    <lineage>
        <taxon>Eukaryota</taxon>
        <taxon>Fungi</taxon>
        <taxon>Dikarya</taxon>
        <taxon>Ascomycota</taxon>
        <taxon>Saccharomycotina</taxon>
        <taxon>Lipomycetes</taxon>
        <taxon>Lipomycetales</taxon>
        <taxon>Lipomycetaceae</taxon>
        <taxon>Lipomyces</taxon>
    </lineage>
</organism>
<comment type="caution">
    <text evidence="1">The sequence shown here is derived from an EMBL/GenBank/DDBJ whole genome shotgun (WGS) entry which is preliminary data.</text>
</comment>
<keyword evidence="2" id="KW-1185">Reference proteome</keyword>
<accession>A0ACC3T8I9</accession>